<protein>
    <submittedName>
        <fullName evidence="1">Uncharacterized protein</fullName>
    </submittedName>
</protein>
<dbReference type="STRING" id="1610493.RPIT_07350"/>
<proteinExistence type="predicted"/>
<dbReference type="AlphaFoldDB" id="A0A1Q2CEX5"/>
<accession>A0A1Q2CEX5</accession>
<reference evidence="1 2" key="1">
    <citation type="journal article" date="2016" name="Int. J. Syst. Evol. Microbiol.">
        <title>Tessaracoccus flavus sp. nov., isolated from the drainage system of a lindane-producing factory.</title>
        <authorList>
            <person name="Kumari R."/>
            <person name="Singh P."/>
            <person name="Schumann P."/>
            <person name="Lal R."/>
        </authorList>
    </citation>
    <scope>NUCLEOTIDE SEQUENCE [LARGE SCALE GENOMIC DNA]</scope>
    <source>
        <strain evidence="1 2">RP1T</strain>
    </source>
</reference>
<evidence type="ECO:0000313" key="1">
    <source>
        <dbReference type="EMBL" id="AQP44647.1"/>
    </source>
</evidence>
<gene>
    <name evidence="1" type="ORF">RPIT_07350</name>
</gene>
<name>A0A1Q2CEX5_9ACTN</name>
<dbReference type="EMBL" id="CP019605">
    <property type="protein sequence ID" value="AQP44647.1"/>
    <property type="molecule type" value="Genomic_DNA"/>
</dbReference>
<keyword evidence="2" id="KW-1185">Reference proteome</keyword>
<organism evidence="1 2">
    <name type="scientific">Tessaracoccus flavus</name>
    <dbReference type="NCBI Taxonomy" id="1610493"/>
    <lineage>
        <taxon>Bacteria</taxon>
        <taxon>Bacillati</taxon>
        <taxon>Actinomycetota</taxon>
        <taxon>Actinomycetes</taxon>
        <taxon>Propionibacteriales</taxon>
        <taxon>Propionibacteriaceae</taxon>
        <taxon>Tessaracoccus</taxon>
    </lineage>
</organism>
<dbReference type="KEGG" id="tfl:RPIT_07350"/>
<dbReference type="Proteomes" id="UP000188324">
    <property type="component" value="Chromosome"/>
</dbReference>
<sequence>MDSDAIFQGQVRESAGLEVMAKLMLYDTFGPALGFGLKAGVDLDAKMEADGLMARVKIYLSGSVLVQVSLKIPVINVDVAETA</sequence>
<evidence type="ECO:0000313" key="2">
    <source>
        <dbReference type="Proteomes" id="UP000188324"/>
    </source>
</evidence>